<protein>
    <recommendedName>
        <fullName evidence="5">Acid-shock protein</fullName>
    </recommendedName>
</protein>
<reference evidence="3 4" key="1">
    <citation type="submission" date="2018-01" db="EMBL/GenBank/DDBJ databases">
        <title>Species boundaries and ecological features among Paraburkholderia terrae DSMZ17804T, P. hospita DSMZ17164T and P. caribensis DSMZ13236T.</title>
        <authorList>
            <person name="Pratama A.A."/>
        </authorList>
    </citation>
    <scope>NUCLEOTIDE SEQUENCE [LARGE SCALE GENOMIC DNA]</scope>
    <source>
        <strain evidence="3 4">DSM 17164</strain>
    </source>
</reference>
<dbReference type="GeneID" id="55535651"/>
<dbReference type="AlphaFoldDB" id="A0AAN1JL09"/>
<organism evidence="3 4">
    <name type="scientific">Paraburkholderia hospita</name>
    <dbReference type="NCBI Taxonomy" id="169430"/>
    <lineage>
        <taxon>Bacteria</taxon>
        <taxon>Pseudomonadati</taxon>
        <taxon>Pseudomonadota</taxon>
        <taxon>Betaproteobacteria</taxon>
        <taxon>Burkholderiales</taxon>
        <taxon>Burkholderiaceae</taxon>
        <taxon>Paraburkholderia</taxon>
    </lineage>
</organism>
<feature type="compositionally biased region" description="Low complexity" evidence="1">
    <location>
        <begin position="27"/>
        <end position="42"/>
    </location>
</feature>
<evidence type="ECO:0000256" key="1">
    <source>
        <dbReference type="SAM" id="MobiDB-lite"/>
    </source>
</evidence>
<proteinExistence type="predicted"/>
<sequence>MKTLAAALITSLFATVAFAQASAPAATAPAATAPATTPAPAHKTTKHVHKVSHHATHKKAA</sequence>
<dbReference type="RefSeq" id="WP_007736807.1">
    <property type="nucleotide sequence ID" value="NZ_CAXUPJ020000006.1"/>
</dbReference>
<dbReference type="EMBL" id="CP026108">
    <property type="protein sequence ID" value="AUT75705.1"/>
    <property type="molecule type" value="Genomic_DNA"/>
</dbReference>
<feature type="signal peptide" evidence="2">
    <location>
        <begin position="1"/>
        <end position="19"/>
    </location>
</feature>
<feature type="compositionally biased region" description="Basic residues" evidence="1">
    <location>
        <begin position="43"/>
        <end position="61"/>
    </location>
</feature>
<dbReference type="Proteomes" id="UP000236649">
    <property type="component" value="Chromosome 4"/>
</dbReference>
<feature type="chain" id="PRO_5042852886" description="Acid-shock protein" evidence="2">
    <location>
        <begin position="20"/>
        <end position="61"/>
    </location>
</feature>
<gene>
    <name evidence="3" type="ORF">C2L64_46065</name>
</gene>
<evidence type="ECO:0008006" key="5">
    <source>
        <dbReference type="Google" id="ProtNLM"/>
    </source>
</evidence>
<dbReference type="KEGG" id="phs:C2L64_46065"/>
<name>A0AAN1JL09_9BURK</name>
<keyword evidence="2" id="KW-0732">Signal</keyword>
<accession>A0AAN1JL09</accession>
<feature type="region of interest" description="Disordered" evidence="1">
    <location>
        <begin position="27"/>
        <end position="61"/>
    </location>
</feature>
<evidence type="ECO:0000256" key="2">
    <source>
        <dbReference type="SAM" id="SignalP"/>
    </source>
</evidence>
<evidence type="ECO:0000313" key="4">
    <source>
        <dbReference type="Proteomes" id="UP000236649"/>
    </source>
</evidence>
<evidence type="ECO:0000313" key="3">
    <source>
        <dbReference type="EMBL" id="AUT75705.1"/>
    </source>
</evidence>